<dbReference type="EMBL" id="CABPRJ010002368">
    <property type="protein sequence ID" value="VVC43366.1"/>
    <property type="molecule type" value="Genomic_DNA"/>
</dbReference>
<evidence type="ECO:0000313" key="1">
    <source>
        <dbReference type="EMBL" id="VVC43366.1"/>
    </source>
</evidence>
<protein>
    <submittedName>
        <fullName evidence="1">Uncharacterized protein</fullName>
    </submittedName>
</protein>
<evidence type="ECO:0000313" key="2">
    <source>
        <dbReference type="Proteomes" id="UP000325440"/>
    </source>
</evidence>
<dbReference type="AlphaFoldDB" id="A0A5E4NPL9"/>
<reference evidence="1 2" key="1">
    <citation type="submission" date="2019-08" db="EMBL/GenBank/DDBJ databases">
        <authorList>
            <person name="Alioto T."/>
            <person name="Alioto T."/>
            <person name="Gomez Garrido J."/>
        </authorList>
    </citation>
    <scope>NUCLEOTIDE SEQUENCE [LARGE SCALE GENOMIC DNA]</scope>
</reference>
<name>A0A5E4NPL9_9HEMI</name>
<proteinExistence type="predicted"/>
<sequence>MPNYTARIWGNVVSTWTTLKRQPIFNRTRSGDSDGNKKIKTTTCACPDTPLYV</sequence>
<dbReference type="Proteomes" id="UP000325440">
    <property type="component" value="Unassembled WGS sequence"/>
</dbReference>
<gene>
    <name evidence="1" type="ORF">CINCED_3A016574</name>
</gene>
<organism evidence="1 2">
    <name type="scientific">Cinara cedri</name>
    <dbReference type="NCBI Taxonomy" id="506608"/>
    <lineage>
        <taxon>Eukaryota</taxon>
        <taxon>Metazoa</taxon>
        <taxon>Ecdysozoa</taxon>
        <taxon>Arthropoda</taxon>
        <taxon>Hexapoda</taxon>
        <taxon>Insecta</taxon>
        <taxon>Pterygota</taxon>
        <taxon>Neoptera</taxon>
        <taxon>Paraneoptera</taxon>
        <taxon>Hemiptera</taxon>
        <taxon>Sternorrhyncha</taxon>
        <taxon>Aphidomorpha</taxon>
        <taxon>Aphidoidea</taxon>
        <taxon>Aphididae</taxon>
        <taxon>Lachninae</taxon>
        <taxon>Cinara</taxon>
    </lineage>
</organism>
<accession>A0A5E4NPL9</accession>
<keyword evidence="2" id="KW-1185">Reference proteome</keyword>